<accession>A0A552X156</accession>
<dbReference type="InterPro" id="IPR029063">
    <property type="entry name" value="SAM-dependent_MTases_sf"/>
</dbReference>
<dbReference type="GO" id="GO:0008168">
    <property type="term" value="F:methyltransferase activity"/>
    <property type="evidence" value="ECO:0007669"/>
    <property type="project" value="UniProtKB-KW"/>
</dbReference>
<dbReference type="PANTHER" id="PTHR43460">
    <property type="entry name" value="METHYLTRANSFERASE"/>
    <property type="match status" value="1"/>
</dbReference>
<keyword evidence="2" id="KW-0949">S-adenosyl-L-methionine</keyword>
<dbReference type="AlphaFoldDB" id="A0A552X156"/>
<evidence type="ECO:0000259" key="4">
    <source>
        <dbReference type="Pfam" id="PF21302"/>
    </source>
</evidence>
<dbReference type="CDD" id="cd02440">
    <property type="entry name" value="AdoMet_MTases"/>
    <property type="match status" value="1"/>
</dbReference>
<dbReference type="OrthoDB" id="108476at2"/>
<dbReference type="InterPro" id="IPR041698">
    <property type="entry name" value="Methyltransf_25"/>
</dbReference>
<organism evidence="5 6">
    <name type="scientific">Aliidiomarina halalkaliphila</name>
    <dbReference type="NCBI Taxonomy" id="2593535"/>
    <lineage>
        <taxon>Bacteria</taxon>
        <taxon>Pseudomonadati</taxon>
        <taxon>Pseudomonadota</taxon>
        <taxon>Gammaproteobacteria</taxon>
        <taxon>Alteromonadales</taxon>
        <taxon>Idiomarinaceae</taxon>
        <taxon>Aliidiomarina</taxon>
    </lineage>
</organism>
<dbReference type="GO" id="GO:0032259">
    <property type="term" value="P:methylation"/>
    <property type="evidence" value="ECO:0007669"/>
    <property type="project" value="UniProtKB-KW"/>
</dbReference>
<feature type="binding site" evidence="1">
    <location>
        <position position="28"/>
    </location>
    <ligand>
        <name>Zn(2+)</name>
        <dbReference type="ChEBI" id="CHEBI:29105"/>
    </ligand>
</feature>
<sequence length="275" mass="30329">MIPLCCPLDGEPLIHSTDQRSLHCSAGHTFDYAKEGYLNLLPAQHKRSKDPGDSKAMVQARRTFLEQGFYQGIAQAVANIINAQGAHTLLDAGCGEGYYIRQLAAHTQVVEFLGVDISKWAVRAAAKQQRLMPKPSQWVVASNAALPVASGRIDALLCMFGFPMYSEFARVLSPQGYVLLVEPGPDHLIELREILYSQVRRDDAPVTAPEGWVLREQDKFRQSIFLPDAEAIAQLLAMTPHIHRAPQAGRDAIAQRTDLALTIDVKLSVLRPAEP</sequence>
<gene>
    <name evidence="5" type="ORF">FM042_07295</name>
</gene>
<protein>
    <submittedName>
        <fullName evidence="5">Methyltransferase domain-containing protein</fullName>
    </submittedName>
</protein>
<dbReference type="GO" id="GO:0046872">
    <property type="term" value="F:metal ion binding"/>
    <property type="evidence" value="ECO:0007669"/>
    <property type="project" value="UniProtKB-KW"/>
</dbReference>
<evidence type="ECO:0000313" key="6">
    <source>
        <dbReference type="Proteomes" id="UP000320359"/>
    </source>
</evidence>
<proteinExistence type="predicted"/>
<comment type="caution">
    <text evidence="5">The sequence shown here is derived from an EMBL/GenBank/DDBJ whole genome shotgun (WGS) entry which is preliminary data.</text>
</comment>
<keyword evidence="5" id="KW-0489">Methyltransferase</keyword>
<dbReference type="PIRSF" id="PIRSF018249">
    <property type="entry name" value="MyrA_prd"/>
    <property type="match status" value="1"/>
</dbReference>
<feature type="domain" description="23S rRNA (guanine(745)-N(1))-methyltransferase N-terminal" evidence="4">
    <location>
        <begin position="5"/>
        <end position="49"/>
    </location>
</feature>
<keyword evidence="1" id="KW-0862">Zinc</keyword>
<evidence type="ECO:0000256" key="1">
    <source>
        <dbReference type="PIRSR" id="PIRSR018249-1"/>
    </source>
</evidence>
<evidence type="ECO:0000256" key="2">
    <source>
        <dbReference type="PIRSR" id="PIRSR018249-2"/>
    </source>
</evidence>
<dbReference type="Pfam" id="PF13649">
    <property type="entry name" value="Methyltransf_25"/>
    <property type="match status" value="1"/>
</dbReference>
<dbReference type="InterPro" id="IPR048647">
    <property type="entry name" value="RlmA_N"/>
</dbReference>
<dbReference type="Gene3D" id="3.40.50.150">
    <property type="entry name" value="Vaccinia Virus protein VP39"/>
    <property type="match status" value="1"/>
</dbReference>
<feature type="binding site" evidence="2">
    <location>
        <position position="70"/>
    </location>
    <ligand>
        <name>S-adenosyl-L-methionine</name>
        <dbReference type="ChEBI" id="CHEBI:59789"/>
    </ligand>
</feature>
<keyword evidence="5" id="KW-0808">Transferase</keyword>
<feature type="binding site" evidence="2">
    <location>
        <position position="187"/>
    </location>
    <ligand>
        <name>S-adenosyl-L-methionine</name>
        <dbReference type="ChEBI" id="CHEBI:59789"/>
    </ligand>
</feature>
<feature type="binding site" evidence="2">
    <location>
        <begin position="96"/>
        <end position="97"/>
    </location>
    <ligand>
        <name>S-adenosyl-L-methionine</name>
        <dbReference type="ChEBI" id="CHEBI:59789"/>
    </ligand>
</feature>
<dbReference type="InterPro" id="IPR016718">
    <property type="entry name" value="rRNA_m1G-MeTrfase_A_prd"/>
</dbReference>
<keyword evidence="1" id="KW-0479">Metal-binding</keyword>
<dbReference type="InterPro" id="IPR052939">
    <property type="entry name" value="23S_rRNA_MeTrnsfrase_RlmA"/>
</dbReference>
<reference evidence="5 6" key="1">
    <citation type="submission" date="2019-07" db="EMBL/GenBank/DDBJ databases">
        <authorList>
            <person name="Yang M."/>
            <person name="Zhao D."/>
            <person name="Xiang H."/>
        </authorList>
    </citation>
    <scope>NUCLEOTIDE SEQUENCE [LARGE SCALE GENOMIC DNA]</scope>
    <source>
        <strain evidence="5 6">IM1326</strain>
    </source>
</reference>
<dbReference type="PANTHER" id="PTHR43460:SF1">
    <property type="entry name" value="METHYLTRANSFERASE TYPE 11 DOMAIN-CONTAINING PROTEIN"/>
    <property type="match status" value="1"/>
</dbReference>
<dbReference type="EMBL" id="VJWL01000002">
    <property type="protein sequence ID" value="TRW48781.1"/>
    <property type="molecule type" value="Genomic_DNA"/>
</dbReference>
<dbReference type="RefSeq" id="WP_143235767.1">
    <property type="nucleotide sequence ID" value="NZ_VJWL01000002.1"/>
</dbReference>
<dbReference type="Proteomes" id="UP000320359">
    <property type="component" value="Unassembled WGS sequence"/>
</dbReference>
<name>A0A552X156_9GAMM</name>
<evidence type="ECO:0000259" key="3">
    <source>
        <dbReference type="Pfam" id="PF13649"/>
    </source>
</evidence>
<feature type="binding site" evidence="1">
    <location>
        <position position="24"/>
    </location>
    <ligand>
        <name>Zn(2+)</name>
        <dbReference type="ChEBI" id="CHEBI:29105"/>
    </ligand>
</feature>
<evidence type="ECO:0000313" key="5">
    <source>
        <dbReference type="EMBL" id="TRW48781.1"/>
    </source>
</evidence>
<dbReference type="SUPFAM" id="SSF53335">
    <property type="entry name" value="S-adenosyl-L-methionine-dependent methyltransferases"/>
    <property type="match status" value="1"/>
</dbReference>
<feature type="domain" description="Methyltransferase" evidence="3">
    <location>
        <begin position="90"/>
        <end position="176"/>
    </location>
</feature>
<keyword evidence="6" id="KW-1185">Reference proteome</keyword>
<dbReference type="Pfam" id="PF21302">
    <property type="entry name" value="Zn_ribbon_RlmA"/>
    <property type="match status" value="1"/>
</dbReference>